<evidence type="ECO:0000259" key="5">
    <source>
        <dbReference type="SMART" id="SM00849"/>
    </source>
</evidence>
<dbReference type="EMBL" id="CP021354">
    <property type="protein sequence ID" value="AWK72965.1"/>
    <property type="molecule type" value="Genomic_DNA"/>
</dbReference>
<evidence type="ECO:0000256" key="2">
    <source>
        <dbReference type="ARBA" id="ARBA00022723"/>
    </source>
</evidence>
<evidence type="ECO:0000313" key="7">
    <source>
        <dbReference type="Proteomes" id="UP000245711"/>
    </source>
</evidence>
<feature type="domain" description="Metallo-beta-lactamase" evidence="5">
    <location>
        <begin position="21"/>
        <end position="212"/>
    </location>
</feature>
<dbReference type="SMART" id="SM00849">
    <property type="entry name" value="Lactamase_B"/>
    <property type="match status" value="1"/>
</dbReference>
<keyword evidence="7" id="KW-1185">Reference proteome</keyword>
<evidence type="ECO:0000256" key="1">
    <source>
        <dbReference type="ARBA" id="ARBA00001947"/>
    </source>
</evidence>
<dbReference type="PANTHER" id="PTHR46233:SF3">
    <property type="entry name" value="HYDROXYACYLGLUTATHIONE HYDROLASE GLOC"/>
    <property type="match status" value="1"/>
</dbReference>
<dbReference type="CDD" id="cd06262">
    <property type="entry name" value="metallo-hydrolase-like_MBL-fold"/>
    <property type="match status" value="1"/>
</dbReference>
<dbReference type="InterPro" id="IPR036866">
    <property type="entry name" value="RibonucZ/Hydroxyglut_hydro"/>
</dbReference>
<comment type="cofactor">
    <cofactor evidence="1">
        <name>Zn(2+)</name>
        <dbReference type="ChEBI" id="CHEBI:29105"/>
    </cofactor>
</comment>
<keyword evidence="3 6" id="KW-0378">Hydrolase</keyword>
<keyword evidence="4" id="KW-0862">Zinc</keyword>
<organism evidence="6 7">
    <name type="scientific">Rhodococcus oxybenzonivorans</name>
    <dbReference type="NCBI Taxonomy" id="1990687"/>
    <lineage>
        <taxon>Bacteria</taxon>
        <taxon>Bacillati</taxon>
        <taxon>Actinomycetota</taxon>
        <taxon>Actinomycetes</taxon>
        <taxon>Mycobacteriales</taxon>
        <taxon>Nocardiaceae</taxon>
        <taxon>Rhodococcus</taxon>
    </lineage>
</organism>
<reference evidence="6 7" key="1">
    <citation type="submission" date="2017-05" db="EMBL/GenBank/DDBJ databases">
        <title>Isolation of Rhodococcus sp. S2-17 biodegrading of BP-3.</title>
        <authorList>
            <person name="Lee Y."/>
            <person name="Kim K.H."/>
            <person name="Chun B.H."/>
            <person name="Jung H.S."/>
            <person name="Jeon C.O."/>
        </authorList>
    </citation>
    <scope>NUCLEOTIDE SEQUENCE [LARGE SCALE GENOMIC DNA]</scope>
    <source>
        <strain evidence="6 7">S2-17</strain>
    </source>
</reference>
<dbReference type="InterPro" id="IPR051453">
    <property type="entry name" value="MBL_Glyoxalase_II"/>
</dbReference>
<evidence type="ECO:0000256" key="3">
    <source>
        <dbReference type="ARBA" id="ARBA00022801"/>
    </source>
</evidence>
<dbReference type="GO" id="GO:0046872">
    <property type="term" value="F:metal ion binding"/>
    <property type="evidence" value="ECO:0007669"/>
    <property type="project" value="UniProtKB-KW"/>
</dbReference>
<dbReference type="OrthoDB" id="9802991at2"/>
<dbReference type="Proteomes" id="UP000245711">
    <property type="component" value="Chromosome"/>
</dbReference>
<protein>
    <submittedName>
        <fullName evidence="6">MBL fold metallo-hydrolase</fullName>
    </submittedName>
</protein>
<gene>
    <name evidence="6" type="ORF">CBI38_16800</name>
</gene>
<evidence type="ECO:0000256" key="4">
    <source>
        <dbReference type="ARBA" id="ARBA00022833"/>
    </source>
</evidence>
<dbReference type="KEGG" id="roz:CBI38_16800"/>
<dbReference type="InterPro" id="IPR001279">
    <property type="entry name" value="Metallo-B-lactamas"/>
</dbReference>
<evidence type="ECO:0000313" key="6">
    <source>
        <dbReference type="EMBL" id="AWK72965.1"/>
    </source>
</evidence>
<dbReference type="Pfam" id="PF00753">
    <property type="entry name" value="Lactamase_B"/>
    <property type="match status" value="1"/>
</dbReference>
<accession>A0A2S2BWE1</accession>
<keyword evidence="2" id="KW-0479">Metal-binding</keyword>
<name>A0A2S2BWE1_9NOCA</name>
<sequence>MITRTGASRVLVTGFPAGMFQTNCYILAQDDARECVVVDPGQDAAGPLIDFLAQSNLTPTAVLLTHGHLDHVWNAHEVCDKFGIPAYIHPEDRYMLSDPGRGIGPTMKPFIEGMDFVEPSEVIELSDGDRIEQAGISFVVDHTPGHTQGSVVFRTRVEQETGGVVLALTGDTLFQGSIGRSDLPGGNHEQLLQSIADKLLVLADDTAVLPGHGGSSSIGAERASNPFLVGLPGSK</sequence>
<proteinExistence type="predicted"/>
<dbReference type="GO" id="GO:0016787">
    <property type="term" value="F:hydrolase activity"/>
    <property type="evidence" value="ECO:0007669"/>
    <property type="project" value="UniProtKB-KW"/>
</dbReference>
<dbReference type="SUPFAM" id="SSF56281">
    <property type="entry name" value="Metallo-hydrolase/oxidoreductase"/>
    <property type="match status" value="1"/>
</dbReference>
<dbReference type="Gene3D" id="3.60.15.10">
    <property type="entry name" value="Ribonuclease Z/Hydroxyacylglutathione hydrolase-like"/>
    <property type="match status" value="1"/>
</dbReference>
<dbReference type="AlphaFoldDB" id="A0A2S2BWE1"/>
<dbReference type="PANTHER" id="PTHR46233">
    <property type="entry name" value="HYDROXYACYLGLUTATHIONE HYDROLASE GLOC"/>
    <property type="match status" value="1"/>
</dbReference>